<dbReference type="Pfam" id="PF19289">
    <property type="entry name" value="PmbA_TldD_3rd"/>
    <property type="match status" value="1"/>
</dbReference>
<accession>A0AAU8AKZ6</accession>
<dbReference type="GO" id="GO:0008237">
    <property type="term" value="F:metallopeptidase activity"/>
    <property type="evidence" value="ECO:0007669"/>
    <property type="project" value="InterPro"/>
</dbReference>
<dbReference type="Pfam" id="PF01523">
    <property type="entry name" value="PmbA_TldD_1st"/>
    <property type="match status" value="1"/>
</dbReference>
<dbReference type="AlphaFoldDB" id="A0AAU8AKZ6"/>
<feature type="domain" description="Metalloprotease TldD/E N-terminal" evidence="2">
    <location>
        <begin position="28"/>
        <end position="92"/>
    </location>
</feature>
<evidence type="ECO:0000313" key="5">
    <source>
        <dbReference type="EMBL" id="XCC95173.1"/>
    </source>
</evidence>
<dbReference type="PANTHER" id="PTHR43421">
    <property type="entry name" value="METALLOPROTEASE PMBA"/>
    <property type="match status" value="1"/>
</dbReference>
<protein>
    <submittedName>
        <fullName evidence="5">TldD/PmbA family protein</fullName>
    </submittedName>
</protein>
<sequence>MDRIERKDLQTLTAQLLEAARKAGADAADAMAIEGTSLSIDVRGGALEQAERSEGTDIGLRVLIGQRSAVVSTSDVKPETLTAMAERAVAMAREAPEDPYAGLADPSQLARDWDIAALELADPSADPAPDALQRDALEAEAAALAVEGITQVQSASASYDAQQVFLAASNGFAGGYARTARSTSCVAIAGTGLGMERDHDGDSRTFQSDLRSPVEIGQRAAARTLERLNPRKPKTGAYPVLFDERIASSLIGHLVAAANGAAVARGGSWLRDSLGAQVLSDGISLIEDPHRPRISGSRPFDAEGLPTRRRALVEDGVLTGWTLDLANARKLGMAPTGNAARGTSSGPSPTAWNLELTQGDKTPEQLIAEMGRGLVVTSMIGATINPNTGDYSRGAAGWWVENGEIAYPVSGVTIAGNLRQMLRRVVPSNDARPWLSRVVPSLLVEGLTLAGE</sequence>
<comment type="similarity">
    <text evidence="1">Belongs to the peptidase U62 family.</text>
</comment>
<dbReference type="InterPro" id="IPR036059">
    <property type="entry name" value="TldD/PmbA_sf"/>
</dbReference>
<dbReference type="InterPro" id="IPR045570">
    <property type="entry name" value="Metalloprtase-TldD/E_cen_dom"/>
</dbReference>
<evidence type="ECO:0000259" key="4">
    <source>
        <dbReference type="Pfam" id="PF19290"/>
    </source>
</evidence>
<evidence type="ECO:0000259" key="2">
    <source>
        <dbReference type="Pfam" id="PF01523"/>
    </source>
</evidence>
<dbReference type="InterPro" id="IPR047657">
    <property type="entry name" value="PmbA"/>
</dbReference>
<dbReference type="EMBL" id="CP123385">
    <property type="protein sequence ID" value="XCC95173.1"/>
    <property type="molecule type" value="Genomic_DNA"/>
</dbReference>
<dbReference type="Pfam" id="PF19290">
    <property type="entry name" value="PmbA_TldD_2nd"/>
    <property type="match status" value="1"/>
</dbReference>
<gene>
    <name evidence="5" type="ORF">PVT71_18970</name>
</gene>
<proteinExistence type="inferred from homology"/>
<dbReference type="PANTHER" id="PTHR43421:SF1">
    <property type="entry name" value="METALLOPROTEASE PMBA"/>
    <property type="match status" value="1"/>
</dbReference>
<feature type="domain" description="Metalloprotease TldD/E central" evidence="4">
    <location>
        <begin position="123"/>
        <end position="228"/>
    </location>
</feature>
<evidence type="ECO:0000259" key="3">
    <source>
        <dbReference type="Pfam" id="PF19289"/>
    </source>
</evidence>
<dbReference type="GO" id="GO:0006508">
    <property type="term" value="P:proteolysis"/>
    <property type="evidence" value="ECO:0007669"/>
    <property type="project" value="InterPro"/>
</dbReference>
<evidence type="ECO:0000256" key="1">
    <source>
        <dbReference type="ARBA" id="ARBA00005836"/>
    </source>
</evidence>
<reference evidence="5" key="1">
    <citation type="submission" date="2023-02" db="EMBL/GenBank/DDBJ databases">
        <title>Description and genomic characterization of Salipiger bruguierae sp. nov., isolated from the sediment of mangrove plant Bruguiera sexangula.</title>
        <authorList>
            <person name="Long M."/>
        </authorList>
    </citation>
    <scope>NUCLEOTIDE SEQUENCE</scope>
    <source>
        <strain evidence="5">H15</strain>
    </source>
</reference>
<name>A0AAU8AKZ6_9RHOB</name>
<dbReference type="SUPFAM" id="SSF111283">
    <property type="entry name" value="Putative modulator of DNA gyrase, PmbA/TldD"/>
    <property type="match status" value="1"/>
</dbReference>
<dbReference type="RefSeq" id="WP_353474010.1">
    <property type="nucleotide sequence ID" value="NZ_CP123385.1"/>
</dbReference>
<dbReference type="InterPro" id="IPR002510">
    <property type="entry name" value="Metalloprtase-TldD/E_N"/>
</dbReference>
<feature type="domain" description="Metalloprotease TldD/E C-terminal" evidence="3">
    <location>
        <begin position="235"/>
        <end position="451"/>
    </location>
</feature>
<dbReference type="InterPro" id="IPR045569">
    <property type="entry name" value="Metalloprtase-TldD/E_C"/>
</dbReference>
<dbReference type="GO" id="GO:0005829">
    <property type="term" value="C:cytosol"/>
    <property type="evidence" value="ECO:0007669"/>
    <property type="project" value="TreeGrafter"/>
</dbReference>
<dbReference type="Gene3D" id="3.30.2290.10">
    <property type="entry name" value="PmbA/TldD superfamily"/>
    <property type="match status" value="1"/>
</dbReference>
<organism evidence="5">
    <name type="scientific">Alloyangia sp. H15</name>
    <dbReference type="NCBI Taxonomy" id="3029062"/>
    <lineage>
        <taxon>Bacteria</taxon>
        <taxon>Pseudomonadati</taxon>
        <taxon>Pseudomonadota</taxon>
        <taxon>Alphaproteobacteria</taxon>
        <taxon>Rhodobacterales</taxon>
        <taxon>Roseobacteraceae</taxon>
        <taxon>Alloyangia</taxon>
    </lineage>
</organism>
<dbReference type="InterPro" id="IPR035068">
    <property type="entry name" value="TldD/PmbA_N"/>
</dbReference>